<accession>A0A4S2HBZ3</accession>
<name>A0A4S2HBZ3_9PROT</name>
<evidence type="ECO:0000256" key="2">
    <source>
        <dbReference type="ARBA" id="ARBA00022801"/>
    </source>
</evidence>
<reference evidence="5 6" key="1">
    <citation type="journal article" date="2013" name="Int. J. Syst. Evol. Microbiol.">
        <title>Marinicauda pacifica gen. nov., sp. nov., a prosthecate alphaproteobacterium of the family Hyphomonadaceae isolated from deep seawater.</title>
        <authorList>
            <person name="Zhang X.Y."/>
            <person name="Li G.W."/>
            <person name="Wang C.S."/>
            <person name="Zhang Y.J."/>
            <person name="Xu X.W."/>
            <person name="Li H."/>
            <person name="Liu A."/>
            <person name="Liu C."/>
            <person name="Xie B.B."/>
            <person name="Qin Q.L."/>
            <person name="Xu Z."/>
            <person name="Chen X.L."/>
            <person name="Zhou B.C."/>
            <person name="Zhang Y.Z."/>
        </authorList>
    </citation>
    <scope>NUCLEOTIDE SEQUENCE [LARGE SCALE GENOMIC DNA]</scope>
    <source>
        <strain evidence="5 6">P-1 km-3</strain>
    </source>
</reference>
<dbReference type="InterPro" id="IPR050300">
    <property type="entry name" value="GDXG_lipolytic_enzyme"/>
</dbReference>
<evidence type="ECO:0000313" key="5">
    <source>
        <dbReference type="EMBL" id="TGY93181.1"/>
    </source>
</evidence>
<keyword evidence="2 5" id="KW-0378">Hydrolase</keyword>
<gene>
    <name evidence="5" type="ORF">E5162_08965</name>
</gene>
<dbReference type="SUPFAM" id="SSF53474">
    <property type="entry name" value="alpha/beta-Hydrolases"/>
    <property type="match status" value="1"/>
</dbReference>
<proteinExistence type="inferred from homology"/>
<dbReference type="InterPro" id="IPR029058">
    <property type="entry name" value="AB_hydrolase_fold"/>
</dbReference>
<dbReference type="AlphaFoldDB" id="A0A4S2HBZ3"/>
<organism evidence="5 6">
    <name type="scientific">Marinicauda pacifica</name>
    <dbReference type="NCBI Taxonomy" id="1133559"/>
    <lineage>
        <taxon>Bacteria</taxon>
        <taxon>Pseudomonadati</taxon>
        <taxon>Pseudomonadota</taxon>
        <taxon>Alphaproteobacteria</taxon>
        <taxon>Maricaulales</taxon>
        <taxon>Maricaulaceae</taxon>
        <taxon>Marinicauda</taxon>
    </lineage>
</organism>
<dbReference type="RefSeq" id="WP_135944899.1">
    <property type="nucleotide sequence ID" value="NZ_BMEI01000002.1"/>
</dbReference>
<evidence type="ECO:0000313" key="6">
    <source>
        <dbReference type="Proteomes" id="UP000305451"/>
    </source>
</evidence>
<dbReference type="InterPro" id="IPR033140">
    <property type="entry name" value="Lipase_GDXG_put_SER_AS"/>
</dbReference>
<dbReference type="EMBL" id="SRXV01000002">
    <property type="protein sequence ID" value="TGY93181.1"/>
    <property type="molecule type" value="Genomic_DNA"/>
</dbReference>
<dbReference type="InterPro" id="IPR002168">
    <property type="entry name" value="Lipase_GDXG_HIS_AS"/>
</dbReference>
<dbReference type="PANTHER" id="PTHR48081">
    <property type="entry name" value="AB HYDROLASE SUPERFAMILY PROTEIN C4A8.06C"/>
    <property type="match status" value="1"/>
</dbReference>
<sequence>MIEHIPARPGLSPRRWLARRMARKAGRTSLSPNQPAEVQRARMDKAGDALPTASGVEVSRIEYAGRPALRFVPEGARDGVLLFLHGGGYSRGSAQSHKPFVSNLSRALRLEAVSLDYRLAPEHPCPAAIDDALAAYRTLRSDTQGPILMAGDSAGGGLALATTLRLKADGDRLPDALYLLSPWVDLTMSGESARTKDGIDPMLKTSYLHKGAELYLHGADGQSPDASPLFADLSGLPPTYIQVGSDEILLDDSVRLAEKLAEAGVAVKCEIWEKLWHDFQLFAPLLPEAYKAIKRVPDWAAPYLSSQAD</sequence>
<dbReference type="Gene3D" id="3.40.50.1820">
    <property type="entry name" value="alpha/beta hydrolase"/>
    <property type="match status" value="1"/>
</dbReference>
<dbReference type="GO" id="GO:0004806">
    <property type="term" value="F:triacylglycerol lipase activity"/>
    <property type="evidence" value="ECO:0007669"/>
    <property type="project" value="TreeGrafter"/>
</dbReference>
<feature type="domain" description="Alpha/beta hydrolase fold-3" evidence="4">
    <location>
        <begin position="81"/>
        <end position="280"/>
    </location>
</feature>
<keyword evidence="6" id="KW-1185">Reference proteome</keyword>
<dbReference type="Pfam" id="PF07859">
    <property type="entry name" value="Abhydrolase_3"/>
    <property type="match status" value="1"/>
</dbReference>
<dbReference type="PANTHER" id="PTHR48081:SF30">
    <property type="entry name" value="ACETYL-HYDROLASE LIPR-RELATED"/>
    <property type="match status" value="1"/>
</dbReference>
<protein>
    <submittedName>
        <fullName evidence="5">Alpha/beta hydrolase</fullName>
    </submittedName>
</protein>
<evidence type="ECO:0000256" key="1">
    <source>
        <dbReference type="ARBA" id="ARBA00010515"/>
    </source>
</evidence>
<evidence type="ECO:0000259" key="4">
    <source>
        <dbReference type="Pfam" id="PF07859"/>
    </source>
</evidence>
<dbReference type="PROSITE" id="PS01174">
    <property type="entry name" value="LIPASE_GDXG_SER"/>
    <property type="match status" value="1"/>
</dbReference>
<dbReference type="InterPro" id="IPR013094">
    <property type="entry name" value="AB_hydrolase_3"/>
</dbReference>
<comment type="caution">
    <text evidence="5">The sequence shown here is derived from an EMBL/GenBank/DDBJ whole genome shotgun (WGS) entry which is preliminary data.</text>
</comment>
<dbReference type="PROSITE" id="PS01173">
    <property type="entry name" value="LIPASE_GDXG_HIS"/>
    <property type="match status" value="1"/>
</dbReference>
<comment type="similarity">
    <text evidence="1">Belongs to the 'GDXG' lipolytic enzyme family.</text>
</comment>
<dbReference type="Proteomes" id="UP000305451">
    <property type="component" value="Unassembled WGS sequence"/>
</dbReference>
<evidence type="ECO:0000256" key="3">
    <source>
        <dbReference type="PROSITE-ProRule" id="PRU10038"/>
    </source>
</evidence>
<dbReference type="OrthoDB" id="9806180at2"/>
<feature type="active site" evidence="3">
    <location>
        <position position="153"/>
    </location>
</feature>